<evidence type="ECO:0000313" key="3">
    <source>
        <dbReference type="Proteomes" id="UP000192511"/>
    </source>
</evidence>
<evidence type="ECO:0000256" key="1">
    <source>
        <dbReference type="SAM" id="MobiDB-lite"/>
    </source>
</evidence>
<accession>A0AAX0WZE3</accession>
<dbReference type="Proteomes" id="UP000192511">
    <property type="component" value="Unassembled WGS sequence"/>
</dbReference>
<protein>
    <submittedName>
        <fullName evidence="2">Uncharacterized protein</fullName>
    </submittedName>
</protein>
<dbReference type="AlphaFoldDB" id="A0AAX0WZE3"/>
<keyword evidence="3" id="KW-1185">Reference proteome</keyword>
<reference evidence="2" key="1">
    <citation type="submission" date="2017-12" db="EMBL/GenBank/DDBJ databases">
        <title>FDA dAtabase for Regulatory Grade micrObial Sequences (FDA-ARGOS): Supporting development and validation of Infectious Disease Dx tests.</title>
        <authorList>
            <person name="Kerrigan L."/>
            <person name="Tallon L.J."/>
            <person name="Sadzewicz L."/>
            <person name="Sengamalay N."/>
            <person name="Ott S."/>
            <person name="Godinez A."/>
            <person name="Nagaraj S."/>
            <person name="Vavikolanu K."/>
            <person name="Vyas G."/>
            <person name="Nadendla S."/>
            <person name="Aluvathingal J."/>
            <person name="Sichtig H."/>
        </authorList>
    </citation>
    <scope>NUCLEOTIDE SEQUENCE [LARGE SCALE GENOMIC DNA]</scope>
    <source>
        <strain evidence="2">FDAARGOS_200</strain>
    </source>
</reference>
<comment type="caution">
    <text evidence="2">The sequence shown here is derived from an EMBL/GenBank/DDBJ whole genome shotgun (WGS) entry which is preliminary data.</text>
</comment>
<organism evidence="2 3">
    <name type="scientific">Legionella anisa</name>
    <dbReference type="NCBI Taxonomy" id="28082"/>
    <lineage>
        <taxon>Bacteria</taxon>
        <taxon>Pseudomonadati</taxon>
        <taxon>Pseudomonadota</taxon>
        <taxon>Gammaproteobacteria</taxon>
        <taxon>Legionellales</taxon>
        <taxon>Legionellaceae</taxon>
        <taxon>Legionella</taxon>
    </lineage>
</organism>
<evidence type="ECO:0000313" key="2">
    <source>
        <dbReference type="EMBL" id="PNL63534.1"/>
    </source>
</evidence>
<gene>
    <name evidence="2" type="ORF">A6J39_013770</name>
</gene>
<dbReference type="EMBL" id="NBTX02000004">
    <property type="protein sequence ID" value="PNL63534.1"/>
    <property type="molecule type" value="Genomic_DNA"/>
</dbReference>
<name>A0AAX0WZE3_9GAMM</name>
<proteinExistence type="predicted"/>
<sequence>MIDPDLDLDFDAIDTAKELRKIEKITHDPNNTRDEMDALRNTLVGGPVRLPAQLEDQENNLGVKDTPIETQDLKPNSPKV</sequence>
<feature type="region of interest" description="Disordered" evidence="1">
    <location>
        <begin position="54"/>
        <end position="80"/>
    </location>
</feature>